<name>A0ABR4HMM1_9EURO</name>
<keyword evidence="3" id="KW-1185">Reference proteome</keyword>
<dbReference type="Proteomes" id="UP001610334">
    <property type="component" value="Unassembled WGS sequence"/>
</dbReference>
<evidence type="ECO:0000313" key="3">
    <source>
        <dbReference type="Proteomes" id="UP001610334"/>
    </source>
</evidence>
<reference evidence="2 3" key="1">
    <citation type="submission" date="2024-07" db="EMBL/GenBank/DDBJ databases">
        <title>Section-level genome sequencing and comparative genomics of Aspergillus sections Usti and Cavernicolus.</title>
        <authorList>
            <consortium name="Lawrence Berkeley National Laboratory"/>
            <person name="Nybo J.L."/>
            <person name="Vesth T.C."/>
            <person name="Theobald S."/>
            <person name="Frisvad J.C."/>
            <person name="Larsen T.O."/>
            <person name="Kjaerboelling I."/>
            <person name="Rothschild-Mancinelli K."/>
            <person name="Lyhne E.K."/>
            <person name="Kogle M.E."/>
            <person name="Barry K."/>
            <person name="Clum A."/>
            <person name="Na H."/>
            <person name="Ledsgaard L."/>
            <person name="Lin J."/>
            <person name="Lipzen A."/>
            <person name="Kuo A."/>
            <person name="Riley R."/>
            <person name="Mondo S."/>
            <person name="Labutti K."/>
            <person name="Haridas S."/>
            <person name="Pangalinan J."/>
            <person name="Salamov A.A."/>
            <person name="Simmons B.A."/>
            <person name="Magnuson J.K."/>
            <person name="Chen J."/>
            <person name="Drula E."/>
            <person name="Henrissat B."/>
            <person name="Wiebenga A."/>
            <person name="Lubbers R.J."/>
            <person name="Gomes A.C."/>
            <person name="Makela M.R."/>
            <person name="Stajich J."/>
            <person name="Grigoriev I.V."/>
            <person name="Mortensen U.H."/>
            <person name="De Vries R.P."/>
            <person name="Baker S.E."/>
            <person name="Andersen M.R."/>
        </authorList>
    </citation>
    <scope>NUCLEOTIDE SEQUENCE [LARGE SCALE GENOMIC DNA]</scope>
    <source>
        <strain evidence="2 3">CBS 588.65</strain>
    </source>
</reference>
<feature type="non-terminal residue" evidence="2">
    <location>
        <position position="1"/>
    </location>
</feature>
<feature type="region of interest" description="Disordered" evidence="1">
    <location>
        <begin position="1"/>
        <end position="50"/>
    </location>
</feature>
<proteinExistence type="predicted"/>
<protein>
    <recommendedName>
        <fullName evidence="4">Actin</fullName>
    </recommendedName>
</protein>
<comment type="caution">
    <text evidence="2">The sequence shown here is derived from an EMBL/GenBank/DDBJ whole genome shotgun (WGS) entry which is preliminary data.</text>
</comment>
<evidence type="ECO:0000256" key="1">
    <source>
        <dbReference type="SAM" id="MobiDB-lite"/>
    </source>
</evidence>
<dbReference type="EMBL" id="JBFXLT010000021">
    <property type="protein sequence ID" value="KAL2816730.1"/>
    <property type="molecule type" value="Genomic_DNA"/>
</dbReference>
<evidence type="ECO:0008006" key="4">
    <source>
        <dbReference type="Google" id="ProtNLM"/>
    </source>
</evidence>
<evidence type="ECO:0000313" key="2">
    <source>
        <dbReference type="EMBL" id="KAL2816730.1"/>
    </source>
</evidence>
<gene>
    <name evidence="2" type="ORF">BJX63DRAFT_387157</name>
</gene>
<organism evidence="2 3">
    <name type="scientific">Aspergillus granulosus</name>
    <dbReference type="NCBI Taxonomy" id="176169"/>
    <lineage>
        <taxon>Eukaryota</taxon>
        <taxon>Fungi</taxon>
        <taxon>Dikarya</taxon>
        <taxon>Ascomycota</taxon>
        <taxon>Pezizomycotina</taxon>
        <taxon>Eurotiomycetes</taxon>
        <taxon>Eurotiomycetidae</taxon>
        <taxon>Eurotiales</taxon>
        <taxon>Aspergillaceae</taxon>
        <taxon>Aspergillus</taxon>
        <taxon>Aspergillus subgen. Nidulantes</taxon>
    </lineage>
</organism>
<accession>A0ABR4HMM1</accession>
<sequence length="50" mass="5368">SPNPSTLHHIPFLWTPTTRARHDPHLGPRSGNLTRPSGGPGPRPATLTLP</sequence>